<proteinExistence type="predicted"/>
<organism evidence="2 3">
    <name type="scientific">Shigella flexneri K-315</name>
    <dbReference type="NCBI Taxonomy" id="766150"/>
    <lineage>
        <taxon>Bacteria</taxon>
        <taxon>Pseudomonadati</taxon>
        <taxon>Pseudomonadota</taxon>
        <taxon>Gammaproteobacteria</taxon>
        <taxon>Enterobacterales</taxon>
        <taxon>Enterobacteriaceae</taxon>
        <taxon>Shigella</taxon>
    </lineage>
</organism>
<reference evidence="2 3" key="1">
    <citation type="submission" date="2012-03" db="EMBL/GenBank/DDBJ databases">
        <authorList>
            <person name="Rasko D."/>
            <person name="Redman J."/>
            <person name="Daugherty S.C."/>
            <person name="Tallon L."/>
            <person name="Sadzewicz L."/>
            <person name="Jones K."/>
            <person name="Santana-Cruz I."/>
            <person name="Liu X."/>
        </authorList>
    </citation>
    <scope>NUCLEOTIDE SEQUENCE [LARGE SCALE GENOMIC DNA]</scope>
    <source>
        <strain evidence="2 3">K-315</strain>
    </source>
</reference>
<protein>
    <submittedName>
        <fullName evidence="2">Putative transposase</fullName>
    </submittedName>
</protein>
<evidence type="ECO:0000256" key="1">
    <source>
        <dbReference type="SAM" id="SignalP"/>
    </source>
</evidence>
<feature type="signal peptide" evidence="1">
    <location>
        <begin position="1"/>
        <end position="20"/>
    </location>
</feature>
<evidence type="ECO:0000313" key="3">
    <source>
        <dbReference type="Proteomes" id="UP000005407"/>
    </source>
</evidence>
<sequence length="108" mass="11638">MPCFTAMRAEIALMSGSAFAVTHHAFSSGAGRTSDGNGSHASTLKSPSYTKSVSWQHYPHSRTGKIMRDWHRQRKTDPLSVACRPFFGRSGRAANGLSGGKTVASIIR</sequence>
<keyword evidence="1" id="KW-0732">Signal</keyword>
<evidence type="ECO:0000313" key="2">
    <source>
        <dbReference type="EMBL" id="EIQ16581.1"/>
    </source>
</evidence>
<dbReference type="EMBL" id="AKMY01000072">
    <property type="protein sequence ID" value="EIQ16581.1"/>
    <property type="molecule type" value="Genomic_DNA"/>
</dbReference>
<dbReference type="AlphaFoldDB" id="I6CAN9"/>
<gene>
    <name evidence="2" type="ORF">SFK315_4572</name>
</gene>
<dbReference type="Proteomes" id="UP000005407">
    <property type="component" value="Unassembled WGS sequence"/>
</dbReference>
<dbReference type="PATRIC" id="fig|766150.3.peg.4404"/>
<feature type="chain" id="PRO_5003702170" evidence="1">
    <location>
        <begin position="21"/>
        <end position="108"/>
    </location>
</feature>
<comment type="caution">
    <text evidence="2">The sequence shown here is derived from an EMBL/GenBank/DDBJ whole genome shotgun (WGS) entry which is preliminary data.</text>
</comment>
<accession>I6CAN9</accession>
<name>I6CAN9_SHIFL</name>